<dbReference type="EMBL" id="JAPFFK010000007">
    <property type="protein sequence ID" value="KAJ6755968.1"/>
    <property type="molecule type" value="Genomic_DNA"/>
</dbReference>
<reference evidence="1" key="1">
    <citation type="submission" date="2022-11" db="EMBL/GenBank/DDBJ databases">
        <authorList>
            <person name="Hyden B.L."/>
            <person name="Feng K."/>
            <person name="Yates T."/>
            <person name="Jawdy S."/>
            <person name="Smart L.B."/>
            <person name="Muchero W."/>
        </authorList>
    </citation>
    <scope>NUCLEOTIDE SEQUENCE</scope>
    <source>
        <tissue evidence="1">Shoot tip</tissue>
    </source>
</reference>
<name>A0A9Q1A2N8_SALPP</name>
<dbReference type="Proteomes" id="UP001151532">
    <property type="component" value="Chromosome 16"/>
</dbReference>
<gene>
    <name evidence="1" type="ORF">OIU79_028390</name>
</gene>
<sequence length="38" mass="4160">MVLISKIMKAVYISDTALSTSKKGKFGTPKLNTDRTNT</sequence>
<evidence type="ECO:0000313" key="1">
    <source>
        <dbReference type="EMBL" id="KAJ6755968.1"/>
    </source>
</evidence>
<dbReference type="AlphaFoldDB" id="A0A9Q1A2N8"/>
<protein>
    <submittedName>
        <fullName evidence="1">Uncharacterized protein</fullName>
    </submittedName>
</protein>
<accession>A0A9Q1A2N8</accession>
<keyword evidence="2" id="KW-1185">Reference proteome</keyword>
<organism evidence="1 2">
    <name type="scientific">Salix purpurea</name>
    <name type="common">Purple osier willow</name>
    <dbReference type="NCBI Taxonomy" id="77065"/>
    <lineage>
        <taxon>Eukaryota</taxon>
        <taxon>Viridiplantae</taxon>
        <taxon>Streptophyta</taxon>
        <taxon>Embryophyta</taxon>
        <taxon>Tracheophyta</taxon>
        <taxon>Spermatophyta</taxon>
        <taxon>Magnoliopsida</taxon>
        <taxon>eudicotyledons</taxon>
        <taxon>Gunneridae</taxon>
        <taxon>Pentapetalae</taxon>
        <taxon>rosids</taxon>
        <taxon>fabids</taxon>
        <taxon>Malpighiales</taxon>
        <taxon>Salicaceae</taxon>
        <taxon>Saliceae</taxon>
        <taxon>Salix</taxon>
    </lineage>
</organism>
<proteinExistence type="predicted"/>
<comment type="caution">
    <text evidence="1">The sequence shown here is derived from an EMBL/GenBank/DDBJ whole genome shotgun (WGS) entry which is preliminary data.</text>
</comment>
<reference evidence="1" key="2">
    <citation type="journal article" date="2023" name="Int. J. Mol. Sci.">
        <title>De Novo Assembly and Annotation of 11 Diverse Shrub Willow (Salix) Genomes Reveals Novel Gene Organization in Sex-Linked Regions.</title>
        <authorList>
            <person name="Hyden B."/>
            <person name="Feng K."/>
            <person name="Yates T.B."/>
            <person name="Jawdy S."/>
            <person name="Cereghino C."/>
            <person name="Smart L.B."/>
            <person name="Muchero W."/>
        </authorList>
    </citation>
    <scope>NUCLEOTIDE SEQUENCE</scope>
    <source>
        <tissue evidence="1">Shoot tip</tissue>
    </source>
</reference>
<evidence type="ECO:0000313" key="2">
    <source>
        <dbReference type="Proteomes" id="UP001151532"/>
    </source>
</evidence>